<organism evidence="1 2">
    <name type="scientific">Peronosclerospora sorghi</name>
    <dbReference type="NCBI Taxonomy" id="230839"/>
    <lineage>
        <taxon>Eukaryota</taxon>
        <taxon>Sar</taxon>
        <taxon>Stramenopiles</taxon>
        <taxon>Oomycota</taxon>
        <taxon>Peronosporomycetes</taxon>
        <taxon>Peronosporales</taxon>
        <taxon>Peronosporaceae</taxon>
        <taxon>Peronosclerospora</taxon>
    </lineage>
</organism>
<evidence type="ECO:0000313" key="1">
    <source>
        <dbReference type="EMBL" id="KAI9915862.1"/>
    </source>
</evidence>
<gene>
    <name evidence="1" type="ORF">PsorP6_006960</name>
</gene>
<comment type="caution">
    <text evidence="1">The sequence shown here is derived from an EMBL/GenBank/DDBJ whole genome shotgun (WGS) entry which is preliminary data.</text>
</comment>
<evidence type="ECO:0000313" key="2">
    <source>
        <dbReference type="Proteomes" id="UP001163321"/>
    </source>
</evidence>
<reference evidence="1 2" key="1">
    <citation type="journal article" date="2022" name="bioRxiv">
        <title>The genome of the oomycete Peronosclerospora sorghi, a cosmopolitan pathogen of maize and sorghum, is inflated with dispersed pseudogenes.</title>
        <authorList>
            <person name="Fletcher K."/>
            <person name="Martin F."/>
            <person name="Isakeit T."/>
            <person name="Cavanaugh K."/>
            <person name="Magill C."/>
            <person name="Michelmore R."/>
        </authorList>
    </citation>
    <scope>NUCLEOTIDE SEQUENCE [LARGE SCALE GENOMIC DNA]</scope>
    <source>
        <strain evidence="1">P6</strain>
    </source>
</reference>
<proteinExistence type="predicted"/>
<keyword evidence="2" id="KW-1185">Reference proteome</keyword>
<name>A0ACC0WAT7_9STRA</name>
<accession>A0ACC0WAT7</accession>
<protein>
    <submittedName>
        <fullName evidence="1">Uncharacterized protein</fullName>
    </submittedName>
</protein>
<sequence length="356" mass="40404">MEKLIEKLTPDGWRCGRAQRILALWCPKFAFIFCFDRQVNLLVKDVLMKVFGTVAEEASAMINVFSRSTSKWFPLLRASMAEMYGIQLVTYRIAGTRWNSAQADFASLLRVRSAVKMLVLKHRSDPTLPAAFLPADNNVEDTIRPLALASFVIQRDDCTLAEVLHMLGYIYQGFNTIGGADDSRRYGTPVSSLSQALELPEYPFTTLKFISDIALLYYKRWFDTPAGTLRREVCQWLNGTLTDVSSDEFGLAYHEYWAFIKIMDNGRRLATLALAVLSISVNFATCESLFSEWGHIHLSRRNRWDLQKTKKLRIVRAAVRRKDLAVNTRAASFGTTLLSQAHRQDQGQKVPGVTEN</sequence>
<dbReference type="EMBL" id="CM047582">
    <property type="protein sequence ID" value="KAI9915862.1"/>
    <property type="molecule type" value="Genomic_DNA"/>
</dbReference>
<dbReference type="Proteomes" id="UP001163321">
    <property type="component" value="Chromosome 3"/>
</dbReference>